<comment type="subcellular location">
    <subcellularLocation>
        <location evidence="1">Cell membrane</location>
        <topology evidence="1">Multi-pass membrane protein</topology>
    </subcellularLocation>
</comment>
<keyword evidence="3" id="KW-1003">Cell membrane</keyword>
<feature type="domain" description="GGDEF" evidence="8">
    <location>
        <begin position="387"/>
        <end position="517"/>
    </location>
</feature>
<keyword evidence="6" id="KW-0472">Membrane</keyword>
<sequence>MFKVDLRRLIVLLAFSSSLATLIYTLVGTYNAERDLLIENTLESNRAYAAKLATSTDQFLDNLQQQLAYSAQLLGTHIHDKTLRDNEAKRLQQQNNSFNSVIIVNSNGAVLTTSPPDLGLTGKILDSVGASQALSLRKPLISPPYVGLTGRLIIFMSYPIIDPSDQYLGYVGGSIYLHQDNSLNMLLGDHFYRDGSQIYVVDHSRRLIYHQDSMRVGEIIANNPAIEEVIKGNSGETELVNSKQTSMLAGYAATRKVGWGIVVQRPTEVVLYELDALLKKVARNTIPFYLLTSLLIWWLGSRIAQPLRQLARSAPNLDSPHSAQQITKVSAWYFEAAQIKRALLIGLQRLSKKIGRMDLERNTDPLTGLLNRRGMDGALQEWQQDSKNFAVLTCDIDHFKRVNDTYGHDVGDLVLQFLADMMRQHTRTGDLICRVGGEEFFIFLPEQSQQEAFQVAERLRQAVEQSESPSGSHITISIGLSHWPSYSDNLAVVLKAADQALYKAKHNGRNCTMHASTEH</sequence>
<keyword evidence="10" id="KW-1185">Reference proteome</keyword>
<dbReference type="InterPro" id="IPR000160">
    <property type="entry name" value="GGDEF_dom"/>
</dbReference>
<evidence type="ECO:0000259" key="8">
    <source>
        <dbReference type="PROSITE" id="PS50887"/>
    </source>
</evidence>
<dbReference type="CDD" id="cd01949">
    <property type="entry name" value="GGDEF"/>
    <property type="match status" value="1"/>
</dbReference>
<dbReference type="Pfam" id="PF00990">
    <property type="entry name" value="GGDEF"/>
    <property type="match status" value="1"/>
</dbReference>
<dbReference type="Pfam" id="PF02743">
    <property type="entry name" value="dCache_1"/>
    <property type="match status" value="1"/>
</dbReference>
<accession>A0ABT8EEK4</accession>
<dbReference type="InterPro" id="IPR029787">
    <property type="entry name" value="Nucleotide_cyclase"/>
</dbReference>
<dbReference type="CDD" id="cd18774">
    <property type="entry name" value="PDC2_HK_sensor"/>
    <property type="match status" value="1"/>
</dbReference>
<proteinExistence type="predicted"/>
<evidence type="ECO:0000256" key="5">
    <source>
        <dbReference type="ARBA" id="ARBA00022989"/>
    </source>
</evidence>
<dbReference type="InterPro" id="IPR043128">
    <property type="entry name" value="Rev_trsase/Diguanyl_cyclase"/>
</dbReference>
<dbReference type="CDD" id="cd18773">
    <property type="entry name" value="PDC1_HK_sensor"/>
    <property type="match status" value="1"/>
</dbReference>
<evidence type="ECO:0000313" key="10">
    <source>
        <dbReference type="Proteomes" id="UP001168613"/>
    </source>
</evidence>
<evidence type="ECO:0000256" key="7">
    <source>
        <dbReference type="ARBA" id="ARBA00034247"/>
    </source>
</evidence>
<dbReference type="SMART" id="SM00267">
    <property type="entry name" value="GGDEF"/>
    <property type="match status" value="1"/>
</dbReference>
<gene>
    <name evidence="9" type="ORF">LMS43_00240</name>
</gene>
<dbReference type="PANTHER" id="PTHR45138">
    <property type="entry name" value="REGULATORY COMPONENTS OF SENSORY TRANSDUCTION SYSTEM"/>
    <property type="match status" value="1"/>
</dbReference>
<evidence type="ECO:0000256" key="3">
    <source>
        <dbReference type="ARBA" id="ARBA00022475"/>
    </source>
</evidence>
<keyword evidence="4" id="KW-0812">Transmembrane</keyword>
<dbReference type="PROSITE" id="PS50887">
    <property type="entry name" value="GGDEF"/>
    <property type="match status" value="1"/>
</dbReference>
<dbReference type="Gene3D" id="3.30.450.20">
    <property type="entry name" value="PAS domain"/>
    <property type="match status" value="1"/>
</dbReference>
<comment type="caution">
    <text evidence="9">The sequence shown here is derived from an EMBL/GenBank/DDBJ whole genome shotgun (WGS) entry which is preliminary data.</text>
</comment>
<dbReference type="RefSeq" id="WP_266124623.1">
    <property type="nucleotide sequence ID" value="NZ_JAJHNU010000001.1"/>
</dbReference>
<dbReference type="InterPro" id="IPR033479">
    <property type="entry name" value="dCache_1"/>
</dbReference>
<evidence type="ECO:0000313" key="9">
    <source>
        <dbReference type="EMBL" id="MDN4119707.1"/>
    </source>
</evidence>
<dbReference type="EC" id="2.7.7.65" evidence="2"/>
<name>A0ABT8EEK4_9BURK</name>
<dbReference type="Proteomes" id="UP001168613">
    <property type="component" value="Unassembled WGS sequence"/>
</dbReference>
<keyword evidence="5" id="KW-1133">Transmembrane helix</keyword>
<dbReference type="EMBL" id="JAJHNU010000001">
    <property type="protein sequence ID" value="MDN4119707.1"/>
    <property type="molecule type" value="Genomic_DNA"/>
</dbReference>
<dbReference type="InterPro" id="IPR050469">
    <property type="entry name" value="Diguanylate_Cyclase"/>
</dbReference>
<evidence type="ECO:0000256" key="2">
    <source>
        <dbReference type="ARBA" id="ARBA00012528"/>
    </source>
</evidence>
<organism evidence="9 10">
    <name type="scientific">Alcaligenes endophyticus</name>
    <dbReference type="NCBI Taxonomy" id="1929088"/>
    <lineage>
        <taxon>Bacteria</taxon>
        <taxon>Pseudomonadati</taxon>
        <taxon>Pseudomonadota</taxon>
        <taxon>Betaproteobacteria</taxon>
        <taxon>Burkholderiales</taxon>
        <taxon>Alcaligenaceae</taxon>
        <taxon>Alcaligenes</taxon>
    </lineage>
</organism>
<protein>
    <recommendedName>
        <fullName evidence="2">diguanylate cyclase</fullName>
        <ecNumber evidence="2">2.7.7.65</ecNumber>
    </recommendedName>
</protein>
<dbReference type="SUPFAM" id="SSF103190">
    <property type="entry name" value="Sensory domain-like"/>
    <property type="match status" value="2"/>
</dbReference>
<dbReference type="SUPFAM" id="SSF55073">
    <property type="entry name" value="Nucleotide cyclase"/>
    <property type="match status" value="1"/>
</dbReference>
<evidence type="ECO:0000256" key="6">
    <source>
        <dbReference type="ARBA" id="ARBA00023136"/>
    </source>
</evidence>
<comment type="catalytic activity">
    <reaction evidence="7">
        <text>2 GTP = 3',3'-c-di-GMP + 2 diphosphate</text>
        <dbReference type="Rhea" id="RHEA:24898"/>
        <dbReference type="ChEBI" id="CHEBI:33019"/>
        <dbReference type="ChEBI" id="CHEBI:37565"/>
        <dbReference type="ChEBI" id="CHEBI:58805"/>
        <dbReference type="EC" id="2.7.7.65"/>
    </reaction>
</comment>
<dbReference type="Gene3D" id="3.30.70.270">
    <property type="match status" value="1"/>
</dbReference>
<evidence type="ECO:0000256" key="1">
    <source>
        <dbReference type="ARBA" id="ARBA00004651"/>
    </source>
</evidence>
<evidence type="ECO:0000256" key="4">
    <source>
        <dbReference type="ARBA" id="ARBA00022692"/>
    </source>
</evidence>
<dbReference type="PANTHER" id="PTHR45138:SF9">
    <property type="entry name" value="DIGUANYLATE CYCLASE DGCM-RELATED"/>
    <property type="match status" value="1"/>
</dbReference>
<reference evidence="9" key="1">
    <citation type="submission" date="2021-11" db="EMBL/GenBank/DDBJ databases">
        <title>Draft genome sequence of Alcaligenes endophyticus type strain CCUG 75668T.</title>
        <authorList>
            <person name="Salva-Serra F."/>
            <person name="Duran R.E."/>
            <person name="Seeger M."/>
            <person name="Moore E.R.B."/>
            <person name="Jaen-Luchoro D."/>
        </authorList>
    </citation>
    <scope>NUCLEOTIDE SEQUENCE</scope>
    <source>
        <strain evidence="9">CCUG 75668</strain>
    </source>
</reference>
<dbReference type="InterPro" id="IPR029151">
    <property type="entry name" value="Sensor-like_sf"/>
</dbReference>
<dbReference type="NCBIfam" id="TIGR00254">
    <property type="entry name" value="GGDEF"/>
    <property type="match status" value="1"/>
</dbReference>